<evidence type="ECO:0000313" key="10">
    <source>
        <dbReference type="EMBL" id="CAI5760050.1"/>
    </source>
</evidence>
<evidence type="ECO:0000256" key="1">
    <source>
        <dbReference type="ARBA" id="ARBA00004191"/>
    </source>
</evidence>
<keyword evidence="5 9" id="KW-0732">Signal</keyword>
<evidence type="ECO:0000256" key="6">
    <source>
        <dbReference type="ARBA" id="ARBA00022801"/>
    </source>
</evidence>
<reference evidence="10" key="1">
    <citation type="submission" date="2022-12" db="EMBL/GenBank/DDBJ databases">
        <authorList>
            <person name="Brejova B."/>
        </authorList>
    </citation>
    <scope>NUCLEOTIDE SEQUENCE</scope>
</reference>
<dbReference type="GO" id="GO:0042973">
    <property type="term" value="F:glucan endo-1,3-beta-D-glucosidase activity"/>
    <property type="evidence" value="ECO:0007669"/>
    <property type="project" value="TreeGrafter"/>
</dbReference>
<dbReference type="OrthoDB" id="4082933at2759"/>
<organism evidence="10 11">
    <name type="scientific">Candida verbasci</name>
    <dbReference type="NCBI Taxonomy" id="1227364"/>
    <lineage>
        <taxon>Eukaryota</taxon>
        <taxon>Fungi</taxon>
        <taxon>Dikarya</taxon>
        <taxon>Ascomycota</taxon>
        <taxon>Saccharomycotina</taxon>
        <taxon>Pichiomycetes</taxon>
        <taxon>Debaryomycetaceae</taxon>
        <taxon>Candida/Lodderomyces clade</taxon>
        <taxon>Candida</taxon>
    </lineage>
</organism>
<comment type="similarity">
    <text evidence="2">Belongs to the glycosyl hydrolase 17 family.</text>
</comment>
<evidence type="ECO:0000256" key="4">
    <source>
        <dbReference type="ARBA" id="ARBA00022525"/>
    </source>
</evidence>
<dbReference type="InterPro" id="IPR017853">
    <property type="entry name" value="GH"/>
</dbReference>
<sequence>MISIIFTFFLIQLISAVPLPALITRVHTAEAVTQTILQTTGTTTVWLPPVGIYIIDGQTSTSTISDTQWNTYPVTFTSYINKGAESTPQQVTQAQAQPTSETQQQQQQPQPQPTTSQAAEPTTSQAPQPTTETQQTTQQTTQQQTIQDYTQETTQSSTSQSTFSTSTLQTTTSSSTTSSTYSTSETTSSSSPTSSSSGDISAPSSIVYSPYADDRNCKQQNVIYSDLELIASKGIKHIRSYGTDCGALTSVLSKCKELGIKVNQGVWISQDGVDSIDNQIQDLIKYGQSNGWDIFDFITIGNEAINSNFCSISDLKSKISSTKSKLQQAGYNGWITTSEPPATFINHPELCSADIDFIGINPHSYFNENISPENAGNYIVSQKNQVAGICNKNVEITETGYPSQGVTLGLNTPSPANQKIAIDSIIKETGGDVTILTTYNDFWKDPGPYGIEQYFGVIQLFS</sequence>
<protein>
    <recommendedName>
        <fullName evidence="12">Family 17 glucosidase SCW11</fullName>
    </recommendedName>
</protein>
<dbReference type="GO" id="GO:0005576">
    <property type="term" value="C:extracellular region"/>
    <property type="evidence" value="ECO:0007669"/>
    <property type="project" value="TreeGrafter"/>
</dbReference>
<dbReference type="SUPFAM" id="SSF51445">
    <property type="entry name" value="(Trans)glycosidases"/>
    <property type="match status" value="1"/>
</dbReference>
<comment type="subcellular location">
    <subcellularLocation>
        <location evidence="1">Secreted</location>
        <location evidence="1">Cell wall</location>
    </subcellularLocation>
</comment>
<feature type="compositionally biased region" description="Low complexity" evidence="8">
    <location>
        <begin position="87"/>
        <end position="197"/>
    </location>
</feature>
<dbReference type="GO" id="GO:0009986">
    <property type="term" value="C:cell surface"/>
    <property type="evidence" value="ECO:0007669"/>
    <property type="project" value="TreeGrafter"/>
</dbReference>
<evidence type="ECO:0000256" key="2">
    <source>
        <dbReference type="ARBA" id="ARBA00008773"/>
    </source>
</evidence>
<keyword evidence="3" id="KW-0134">Cell wall</keyword>
<dbReference type="Proteomes" id="UP001152885">
    <property type="component" value="Unassembled WGS sequence"/>
</dbReference>
<evidence type="ECO:0000256" key="3">
    <source>
        <dbReference type="ARBA" id="ARBA00022512"/>
    </source>
</evidence>
<proteinExistence type="inferred from homology"/>
<dbReference type="Gene3D" id="3.20.20.80">
    <property type="entry name" value="Glycosidases"/>
    <property type="match status" value="1"/>
</dbReference>
<keyword evidence="7" id="KW-0326">Glycosidase</keyword>
<dbReference type="AlphaFoldDB" id="A0A9W4U139"/>
<dbReference type="PANTHER" id="PTHR16631">
    <property type="entry name" value="GLUCAN 1,3-BETA-GLUCOSIDASE"/>
    <property type="match status" value="1"/>
</dbReference>
<evidence type="ECO:0000256" key="9">
    <source>
        <dbReference type="SAM" id="SignalP"/>
    </source>
</evidence>
<evidence type="ECO:0000256" key="8">
    <source>
        <dbReference type="SAM" id="MobiDB-lite"/>
    </source>
</evidence>
<dbReference type="GO" id="GO:0009277">
    <property type="term" value="C:fungal-type cell wall"/>
    <property type="evidence" value="ECO:0007669"/>
    <property type="project" value="TreeGrafter"/>
</dbReference>
<evidence type="ECO:0000256" key="5">
    <source>
        <dbReference type="ARBA" id="ARBA00022729"/>
    </source>
</evidence>
<dbReference type="GO" id="GO:0071555">
    <property type="term" value="P:cell wall organization"/>
    <property type="evidence" value="ECO:0007669"/>
    <property type="project" value="TreeGrafter"/>
</dbReference>
<feature type="signal peptide" evidence="9">
    <location>
        <begin position="1"/>
        <end position="16"/>
    </location>
</feature>
<keyword evidence="4" id="KW-0964">Secreted</keyword>
<dbReference type="PANTHER" id="PTHR16631:SF24">
    <property type="entry name" value="FAMILY 17 GLUCOSIDASE SCW11-RELATED"/>
    <property type="match status" value="1"/>
</dbReference>
<evidence type="ECO:0000313" key="11">
    <source>
        <dbReference type="Proteomes" id="UP001152885"/>
    </source>
</evidence>
<accession>A0A9W4U139</accession>
<feature type="chain" id="PRO_5040882792" description="Family 17 glucosidase SCW11" evidence="9">
    <location>
        <begin position="17"/>
        <end position="462"/>
    </location>
</feature>
<evidence type="ECO:0008006" key="12">
    <source>
        <dbReference type="Google" id="ProtNLM"/>
    </source>
</evidence>
<comment type="caution">
    <text evidence="10">The sequence shown here is derived from an EMBL/GenBank/DDBJ whole genome shotgun (WGS) entry which is preliminary data.</text>
</comment>
<dbReference type="EMBL" id="CANTUO010000005">
    <property type="protein sequence ID" value="CAI5760050.1"/>
    <property type="molecule type" value="Genomic_DNA"/>
</dbReference>
<keyword evidence="11" id="KW-1185">Reference proteome</keyword>
<dbReference type="InterPro" id="IPR050732">
    <property type="entry name" value="Beta-glucan_modifiers"/>
</dbReference>
<keyword evidence="6" id="KW-0378">Hydrolase</keyword>
<dbReference type="FunFam" id="3.20.20.80:FF:000160">
    <property type="entry name" value="Probable beta-glucosidase btgE"/>
    <property type="match status" value="1"/>
</dbReference>
<name>A0A9W4U139_9ASCO</name>
<feature type="region of interest" description="Disordered" evidence="8">
    <location>
        <begin position="85"/>
        <end position="201"/>
    </location>
</feature>
<evidence type="ECO:0000256" key="7">
    <source>
        <dbReference type="ARBA" id="ARBA00023295"/>
    </source>
</evidence>
<gene>
    <name evidence="10" type="ORF">CANVERA_P4562</name>
</gene>